<keyword evidence="3" id="KW-1185">Reference proteome</keyword>
<dbReference type="InterPro" id="IPR039111">
    <property type="entry name" value="STAP1/STAP2"/>
</dbReference>
<evidence type="ECO:0000313" key="3">
    <source>
        <dbReference type="Proteomes" id="UP001460270"/>
    </source>
</evidence>
<evidence type="ECO:0008006" key="4">
    <source>
        <dbReference type="Google" id="ProtNLM"/>
    </source>
</evidence>
<protein>
    <recommendedName>
        <fullName evidence="4">SH2 domain-containing protein</fullName>
    </recommendedName>
</protein>
<dbReference type="PANTHER" id="PTHR16186:SF11">
    <property type="entry name" value="SIGNAL-TRANSDUCING ADAPTOR PROTEIN 2"/>
    <property type="match status" value="1"/>
</dbReference>
<proteinExistence type="predicted"/>
<evidence type="ECO:0000256" key="1">
    <source>
        <dbReference type="SAM" id="MobiDB-lite"/>
    </source>
</evidence>
<accession>A0AAW0N0J5</accession>
<dbReference type="EMBL" id="JBBPFD010000018">
    <property type="protein sequence ID" value="KAK7889225.1"/>
    <property type="molecule type" value="Genomic_DNA"/>
</dbReference>
<evidence type="ECO:0000313" key="2">
    <source>
        <dbReference type="EMBL" id="KAK7889225.1"/>
    </source>
</evidence>
<dbReference type="Gene3D" id="2.30.29.30">
    <property type="entry name" value="Pleckstrin-homology domain (PH domain)/Phosphotyrosine-binding domain (PTB)"/>
    <property type="match status" value="1"/>
</dbReference>
<dbReference type="AlphaFoldDB" id="A0AAW0N0J5"/>
<feature type="compositionally biased region" description="Pro residues" evidence="1">
    <location>
        <begin position="260"/>
        <end position="277"/>
    </location>
</feature>
<gene>
    <name evidence="2" type="ORF">WMY93_024785</name>
</gene>
<organism evidence="2 3">
    <name type="scientific">Mugilogobius chulae</name>
    <name type="common">yellowstripe goby</name>
    <dbReference type="NCBI Taxonomy" id="88201"/>
    <lineage>
        <taxon>Eukaryota</taxon>
        <taxon>Metazoa</taxon>
        <taxon>Chordata</taxon>
        <taxon>Craniata</taxon>
        <taxon>Vertebrata</taxon>
        <taxon>Euteleostomi</taxon>
        <taxon>Actinopterygii</taxon>
        <taxon>Neopterygii</taxon>
        <taxon>Teleostei</taxon>
        <taxon>Neoteleostei</taxon>
        <taxon>Acanthomorphata</taxon>
        <taxon>Gobiaria</taxon>
        <taxon>Gobiiformes</taxon>
        <taxon>Gobioidei</taxon>
        <taxon>Gobiidae</taxon>
        <taxon>Gobionellinae</taxon>
        <taxon>Mugilogobius</taxon>
    </lineage>
</organism>
<comment type="caution">
    <text evidence="2">The sequence shown here is derived from an EMBL/GenBank/DDBJ whole genome shotgun (WGS) entry which is preliminary data.</text>
</comment>
<dbReference type="GO" id="GO:0035591">
    <property type="term" value="F:signaling adaptor activity"/>
    <property type="evidence" value="ECO:0007669"/>
    <property type="project" value="InterPro"/>
</dbReference>
<dbReference type="InterPro" id="IPR011993">
    <property type="entry name" value="PH-like_dom_sf"/>
</dbReference>
<dbReference type="Proteomes" id="UP001460270">
    <property type="component" value="Unassembled WGS sequence"/>
</dbReference>
<reference evidence="3" key="1">
    <citation type="submission" date="2024-04" db="EMBL/GenBank/DDBJ databases">
        <title>Salinicola lusitanus LLJ914,a marine bacterium isolated from the Okinawa Trough.</title>
        <authorList>
            <person name="Li J."/>
        </authorList>
    </citation>
    <scope>NUCLEOTIDE SEQUENCE [LARGE SCALE GENOMIC DNA]</scope>
</reference>
<sequence>MAYIRLLEKRSFKDKTSRKLWTCLCGNTLFFFNDKRDTDYVEKVDLNDFVSLTDDNSLDRNLDAARMTLQLKQENIKLTAPNAEARELWKGFIHSIAKLSVPSLLNLLPGQIHILREAVDNERKRLETSTSAPASAAVASDDSSTSYVSPLADMPVCYYKVNRLEAELLLEKESSRGNLLLRPSGQRAFAITTRQVLEDPEFKHYHVSRRHEGGFNIDVDSPVNGLLTPLVLEETYERNISFIQSDNENGERSIQRPSSSPIPPNLPPKPGRVPTPEPESVIEECIYLNDVLNEEEEKTEDMWTTPPAQVTEILKPPKKAMIPPVPAPRRMSSSPAITIPQQTAAALTVPTAPPTASPKAIRVRSNTNPLGETISELKSILERKAKCLE</sequence>
<feature type="region of interest" description="Disordered" evidence="1">
    <location>
        <begin position="243"/>
        <end position="277"/>
    </location>
</feature>
<name>A0AAW0N0J5_9GOBI</name>
<dbReference type="Gene3D" id="3.30.505.10">
    <property type="entry name" value="SH2 domain"/>
    <property type="match status" value="1"/>
</dbReference>
<dbReference type="SUPFAM" id="SSF50729">
    <property type="entry name" value="PH domain-like"/>
    <property type="match status" value="1"/>
</dbReference>
<dbReference type="InterPro" id="IPR036860">
    <property type="entry name" value="SH2_dom_sf"/>
</dbReference>
<dbReference type="SUPFAM" id="SSF55550">
    <property type="entry name" value="SH2 domain"/>
    <property type="match status" value="1"/>
</dbReference>
<dbReference type="PANTHER" id="PTHR16186">
    <property type="entry name" value="SIGNAL-TRANSDUCING ADAPTOR PROTEIN-RELATED"/>
    <property type="match status" value="1"/>
</dbReference>